<evidence type="ECO:0000256" key="6">
    <source>
        <dbReference type="ARBA" id="ARBA00023242"/>
    </source>
</evidence>
<dbReference type="InterPro" id="IPR003106">
    <property type="entry name" value="Leu_zip_homeo"/>
</dbReference>
<keyword evidence="5 10" id="KW-0804">Transcription</keyword>
<dbReference type="PANTHER" id="PTHR24326:SF591">
    <property type="entry name" value="HOMEOBOX-LEUCINE ZIPPER PROTEIN ATHB-51-RELATED"/>
    <property type="match status" value="1"/>
</dbReference>
<dbReference type="Gramene" id="ESQ40290">
    <property type="protein sequence ID" value="ESQ40290"/>
    <property type="gene ID" value="EUTSA_v10015784mg"/>
</dbReference>
<feature type="DNA-binding region" description="Homeobox" evidence="8">
    <location>
        <begin position="65"/>
        <end position="124"/>
    </location>
</feature>
<dbReference type="AlphaFoldDB" id="V4KQT4"/>
<dbReference type="InterPro" id="IPR045224">
    <property type="entry name" value="HDZip_class_I_plant"/>
</dbReference>
<reference evidence="13 14" key="1">
    <citation type="journal article" date="2013" name="Front. Plant Sci.">
        <title>The Reference Genome of the Halophytic Plant Eutrema salsugineum.</title>
        <authorList>
            <person name="Yang R."/>
            <person name="Jarvis D.E."/>
            <person name="Chen H."/>
            <person name="Beilstein M.A."/>
            <person name="Grimwood J."/>
            <person name="Jenkins J."/>
            <person name="Shu S."/>
            <person name="Prochnik S."/>
            <person name="Xin M."/>
            <person name="Ma C."/>
            <person name="Schmutz J."/>
            <person name="Wing R.A."/>
            <person name="Mitchell-Olds T."/>
            <person name="Schumaker K.S."/>
            <person name="Wang X."/>
        </authorList>
    </citation>
    <scope>NUCLEOTIDE SEQUENCE [LARGE SCALE GENOMIC DNA]</scope>
</reference>
<dbReference type="eggNOG" id="KOG0483">
    <property type="taxonomic scope" value="Eukaryota"/>
</dbReference>
<protein>
    <recommendedName>
        <fullName evidence="10">Homeobox-leucine zipper protein</fullName>
    </recommendedName>
    <alternativeName>
        <fullName evidence="10">HD-ZIP protein</fullName>
    </alternativeName>
    <alternativeName>
        <fullName evidence="10">Homeodomain transcription factor</fullName>
    </alternativeName>
</protein>
<evidence type="ECO:0000256" key="1">
    <source>
        <dbReference type="ARBA" id="ARBA00004123"/>
    </source>
</evidence>
<dbReference type="InterPro" id="IPR017970">
    <property type="entry name" value="Homeobox_CS"/>
</dbReference>
<dbReference type="PANTHER" id="PTHR24326">
    <property type="entry name" value="HOMEOBOX-LEUCINE ZIPPER PROTEIN"/>
    <property type="match status" value="1"/>
</dbReference>
<dbReference type="OrthoDB" id="6159439at2759"/>
<dbReference type="InterPro" id="IPR001356">
    <property type="entry name" value="HD"/>
</dbReference>
<dbReference type="SMART" id="SM00389">
    <property type="entry name" value="HOX"/>
    <property type="match status" value="1"/>
</dbReference>
<keyword evidence="4 8" id="KW-0371">Homeobox</keyword>
<dbReference type="Pfam" id="PF00046">
    <property type="entry name" value="Homeodomain"/>
    <property type="match status" value="1"/>
</dbReference>
<evidence type="ECO:0000259" key="12">
    <source>
        <dbReference type="PROSITE" id="PS50071"/>
    </source>
</evidence>
<evidence type="ECO:0000256" key="8">
    <source>
        <dbReference type="PROSITE-ProRule" id="PRU00108"/>
    </source>
</evidence>
<dbReference type="SUPFAM" id="SSF46689">
    <property type="entry name" value="Homeodomain-like"/>
    <property type="match status" value="1"/>
</dbReference>
<proteinExistence type="inferred from homology"/>
<keyword evidence="6 8" id="KW-0539">Nucleus</keyword>
<evidence type="ECO:0000313" key="14">
    <source>
        <dbReference type="Proteomes" id="UP000030689"/>
    </source>
</evidence>
<comment type="similarity">
    <text evidence="7 10">Belongs to the HD-ZIP homeobox family. Class I subfamily.</text>
</comment>
<sequence>MEWSTTSNVENMRVAFMPPPWLESNSNLFHSLNYDPYAGNSSTPVLRQTGPVISVQCPSNNDEMMVKKKKRLTNEQLASLEESFQEDIKLDTDRKMKLSRELGLQPRQIAVWFQNHRARWKVRHLEESYDSLRQEYDAVSRENQMLHDEVRKLRGIILKDHLMRCQSDQNSNQISGGSQIYGVGQYSIPTFVASPCCPPISHPPYPC</sequence>
<keyword evidence="2 10" id="KW-0805">Transcription regulation</keyword>
<name>V4KQT4_EUTSA</name>
<evidence type="ECO:0000313" key="13">
    <source>
        <dbReference type="EMBL" id="ESQ40290.1"/>
    </source>
</evidence>
<evidence type="ECO:0000256" key="9">
    <source>
        <dbReference type="RuleBase" id="RU000682"/>
    </source>
</evidence>
<keyword evidence="3 8" id="KW-0238">DNA-binding</keyword>
<evidence type="ECO:0000256" key="2">
    <source>
        <dbReference type="ARBA" id="ARBA00023015"/>
    </source>
</evidence>
<dbReference type="PROSITE" id="PS00027">
    <property type="entry name" value="HOMEOBOX_1"/>
    <property type="match status" value="1"/>
</dbReference>
<dbReference type="EMBL" id="KI517464">
    <property type="protein sequence ID" value="ESQ40290.1"/>
    <property type="molecule type" value="Genomic_DNA"/>
</dbReference>
<feature type="domain" description="Homeobox" evidence="12">
    <location>
        <begin position="63"/>
        <end position="123"/>
    </location>
</feature>
<dbReference type="InterPro" id="IPR009057">
    <property type="entry name" value="Homeodomain-like_sf"/>
</dbReference>
<organism evidence="13 14">
    <name type="scientific">Eutrema salsugineum</name>
    <name type="common">Saltwater cress</name>
    <name type="synonym">Sisymbrium salsugineum</name>
    <dbReference type="NCBI Taxonomy" id="72664"/>
    <lineage>
        <taxon>Eukaryota</taxon>
        <taxon>Viridiplantae</taxon>
        <taxon>Streptophyta</taxon>
        <taxon>Embryophyta</taxon>
        <taxon>Tracheophyta</taxon>
        <taxon>Spermatophyta</taxon>
        <taxon>Magnoliopsida</taxon>
        <taxon>eudicotyledons</taxon>
        <taxon>Gunneridae</taxon>
        <taxon>Pentapetalae</taxon>
        <taxon>rosids</taxon>
        <taxon>malvids</taxon>
        <taxon>Brassicales</taxon>
        <taxon>Brassicaceae</taxon>
        <taxon>Eutremeae</taxon>
        <taxon>Eutrema</taxon>
    </lineage>
</organism>
<evidence type="ECO:0000256" key="11">
    <source>
        <dbReference type="SAM" id="Coils"/>
    </source>
</evidence>
<dbReference type="GO" id="GO:0000981">
    <property type="term" value="F:DNA-binding transcription factor activity, RNA polymerase II-specific"/>
    <property type="evidence" value="ECO:0007669"/>
    <property type="project" value="UniProtKB-UniRule"/>
</dbReference>
<accession>V4KQT4</accession>
<dbReference type="GO" id="GO:0005634">
    <property type="term" value="C:nucleus"/>
    <property type="evidence" value="ECO:0007669"/>
    <property type="project" value="UniProtKB-SubCell"/>
</dbReference>
<dbReference type="GO" id="GO:0043565">
    <property type="term" value="F:sequence-specific DNA binding"/>
    <property type="evidence" value="ECO:0007669"/>
    <property type="project" value="InterPro"/>
</dbReference>
<comment type="subcellular location">
    <subcellularLocation>
        <location evidence="1 8 9">Nucleus</location>
    </subcellularLocation>
</comment>
<evidence type="ECO:0000256" key="10">
    <source>
        <dbReference type="RuleBase" id="RU369038"/>
    </source>
</evidence>
<dbReference type="Proteomes" id="UP000030689">
    <property type="component" value="Unassembled WGS sequence"/>
</dbReference>
<evidence type="ECO:0000256" key="4">
    <source>
        <dbReference type="ARBA" id="ARBA00023155"/>
    </source>
</evidence>
<dbReference type="OMA" id="FMPPPWL"/>
<dbReference type="CDD" id="cd00086">
    <property type="entry name" value="homeodomain"/>
    <property type="match status" value="1"/>
</dbReference>
<dbReference type="Pfam" id="PF02183">
    <property type="entry name" value="HALZ"/>
    <property type="match status" value="1"/>
</dbReference>
<dbReference type="KEGG" id="eus:EUTSA_v10015784mg"/>
<evidence type="ECO:0000256" key="3">
    <source>
        <dbReference type="ARBA" id="ARBA00023125"/>
    </source>
</evidence>
<dbReference type="GO" id="GO:0045893">
    <property type="term" value="P:positive regulation of DNA-templated transcription"/>
    <property type="evidence" value="ECO:0007669"/>
    <property type="project" value="TreeGrafter"/>
</dbReference>
<evidence type="ECO:0000256" key="5">
    <source>
        <dbReference type="ARBA" id="ARBA00023163"/>
    </source>
</evidence>
<keyword evidence="14" id="KW-1185">Reference proteome</keyword>
<feature type="coiled-coil region" evidence="11">
    <location>
        <begin position="115"/>
        <end position="149"/>
    </location>
</feature>
<comment type="function">
    <text evidence="10">Transcription factor.</text>
</comment>
<evidence type="ECO:0000256" key="7">
    <source>
        <dbReference type="ARBA" id="ARBA00025748"/>
    </source>
</evidence>
<keyword evidence="11" id="KW-0175">Coiled coil</keyword>
<gene>
    <name evidence="13" type="ORF">EUTSA_v10015784mg</name>
</gene>
<dbReference type="Gene3D" id="1.10.10.60">
    <property type="entry name" value="Homeodomain-like"/>
    <property type="match status" value="1"/>
</dbReference>
<dbReference type="PROSITE" id="PS50071">
    <property type="entry name" value="HOMEOBOX_2"/>
    <property type="match status" value="1"/>
</dbReference>